<protein>
    <submittedName>
        <fullName evidence="10">Prenyltransferase, UbiA family protein, putative</fullName>
    </submittedName>
</protein>
<dbReference type="InterPro" id="IPR039653">
    <property type="entry name" value="Prenyltransferase"/>
</dbReference>
<dbReference type="Gene3D" id="1.10.357.140">
    <property type="entry name" value="UbiA prenyltransferase"/>
    <property type="match status" value="1"/>
</dbReference>
<dbReference type="InterPro" id="IPR000537">
    <property type="entry name" value="UbiA_prenyltransferase"/>
</dbReference>
<dbReference type="PROSITE" id="PS00943">
    <property type="entry name" value="UBIA"/>
    <property type="match status" value="1"/>
</dbReference>
<dbReference type="KEGG" id="bbig:BBBOND_0301680"/>
<dbReference type="VEuPathDB" id="PiroplasmaDB:BBBOND_0301680"/>
<name>A0A061DBI6_BABBI</name>
<dbReference type="InterPro" id="IPR030470">
    <property type="entry name" value="UbiA_prenylTrfase_CS"/>
</dbReference>
<evidence type="ECO:0000256" key="9">
    <source>
        <dbReference type="SAM" id="Phobius"/>
    </source>
</evidence>
<dbReference type="Pfam" id="PF01040">
    <property type="entry name" value="UbiA"/>
    <property type="match status" value="1"/>
</dbReference>
<reference evidence="11" key="1">
    <citation type="journal article" date="2014" name="Nucleic Acids Res.">
        <title>The evolutionary dynamics of variant antigen genes in Babesia reveal a history of genomic innovation underlying host-parasite interaction.</title>
        <authorList>
            <person name="Jackson A.P."/>
            <person name="Otto T.D."/>
            <person name="Darby A."/>
            <person name="Ramaprasad A."/>
            <person name="Xia D."/>
            <person name="Echaide I.E."/>
            <person name="Farber M."/>
            <person name="Gahlot S."/>
            <person name="Gamble J."/>
            <person name="Gupta D."/>
            <person name="Gupta Y."/>
            <person name="Jackson L."/>
            <person name="Malandrin L."/>
            <person name="Malas T.B."/>
            <person name="Moussa E."/>
            <person name="Nair M."/>
            <person name="Reid A.J."/>
            <person name="Sanders M."/>
            <person name="Sharma J."/>
            <person name="Tracey A."/>
            <person name="Quail M.A."/>
            <person name="Weir W."/>
            <person name="Wastling J.M."/>
            <person name="Hall N."/>
            <person name="Willadsen P."/>
            <person name="Lingelbach K."/>
            <person name="Shiels B."/>
            <person name="Tait A."/>
            <person name="Berriman M."/>
            <person name="Allred D.R."/>
            <person name="Pain A."/>
        </authorList>
    </citation>
    <scope>NUCLEOTIDE SEQUENCE [LARGE SCALE GENOMIC DNA]</scope>
    <source>
        <strain evidence="11">Bond</strain>
    </source>
</reference>
<accession>A0A061DBI6</accession>
<dbReference type="PANTHER" id="PTHR11048">
    <property type="entry name" value="PRENYLTRANSFERASES"/>
    <property type="match status" value="1"/>
</dbReference>
<organism evidence="10 11">
    <name type="scientific">Babesia bigemina</name>
    <dbReference type="NCBI Taxonomy" id="5866"/>
    <lineage>
        <taxon>Eukaryota</taxon>
        <taxon>Sar</taxon>
        <taxon>Alveolata</taxon>
        <taxon>Apicomplexa</taxon>
        <taxon>Aconoidasida</taxon>
        <taxon>Piroplasmida</taxon>
        <taxon>Babesiidae</taxon>
        <taxon>Babesia</taxon>
    </lineage>
</organism>
<sequence>MHPLYSHTSGILSQKLICSFALKQLRRHPFHQHGLFYTFAIVHRGHSYRNNSRCVWAKPLPSSLGDRDFARSLESKRYVSVNSVNLPAARPDDRPMRDRIAVYCRLMRYQALTPVAIFCYPAMWSAFMALPPVFGLEEMKKMALFCLGAFFARTAGCCVNDLADRNIDRHVERTKTRPLAAGQISTTSAVAIMSVNASLGLAVLMQFDLNTIRLGILTALGACCYPFMKRFTNYPQVFLGLASNISVFIVGSFFVTFLSLQRPGRRLCNLSPSPQFSFIRHPLFGLSCTTPCTPTKIRSMTGRSALNRWLYYGKGDATKRNCKISAVLMSLLIAAAGYNADLKEWFYGFIALSHMWMIRQINVVDLDNSNSCLKFFKRSVPYGTLVLAGIIAGKDLTFKTDVAS</sequence>
<gene>
    <name evidence="10" type="ORF">BBBOND_0301680</name>
</gene>
<dbReference type="CDD" id="cd13959">
    <property type="entry name" value="PT_UbiA_COQ2"/>
    <property type="match status" value="1"/>
</dbReference>
<evidence type="ECO:0000256" key="7">
    <source>
        <dbReference type="ARBA" id="ARBA00022989"/>
    </source>
</evidence>
<dbReference type="Proteomes" id="UP000033188">
    <property type="component" value="Chromosome 3"/>
</dbReference>
<dbReference type="RefSeq" id="XP_012768450.1">
    <property type="nucleotide sequence ID" value="XM_012912996.1"/>
</dbReference>
<dbReference type="GO" id="GO:0005743">
    <property type="term" value="C:mitochondrial inner membrane"/>
    <property type="evidence" value="ECO:0007669"/>
    <property type="project" value="TreeGrafter"/>
</dbReference>
<keyword evidence="11" id="KW-1185">Reference proteome</keyword>
<dbReference type="GeneID" id="24564805"/>
<evidence type="ECO:0000256" key="3">
    <source>
        <dbReference type="ARBA" id="ARBA00005179"/>
    </source>
</evidence>
<dbReference type="OMA" id="WCMIYDT"/>
<dbReference type="InterPro" id="IPR044878">
    <property type="entry name" value="UbiA_sf"/>
</dbReference>
<keyword evidence="8 9" id="KW-0472">Membrane</keyword>
<evidence type="ECO:0000256" key="1">
    <source>
        <dbReference type="ARBA" id="ARBA00001946"/>
    </source>
</evidence>
<dbReference type="Gene3D" id="1.20.120.1780">
    <property type="entry name" value="UbiA prenyltransferase"/>
    <property type="match status" value="1"/>
</dbReference>
<dbReference type="FunFam" id="1.10.357.140:FF:000008">
    <property type="entry name" value="4-hydroxybenzoate octaprenyltransferase"/>
    <property type="match status" value="1"/>
</dbReference>
<evidence type="ECO:0000256" key="2">
    <source>
        <dbReference type="ARBA" id="ARBA00004141"/>
    </source>
</evidence>
<feature type="transmembrane region" description="Helical" evidence="9">
    <location>
        <begin position="237"/>
        <end position="260"/>
    </location>
</feature>
<dbReference type="GO" id="GO:0006744">
    <property type="term" value="P:ubiquinone biosynthetic process"/>
    <property type="evidence" value="ECO:0007669"/>
    <property type="project" value="TreeGrafter"/>
</dbReference>
<dbReference type="STRING" id="5866.A0A061DBI6"/>
<proteinExistence type="inferred from homology"/>
<keyword evidence="5 10" id="KW-0808">Transferase</keyword>
<evidence type="ECO:0000256" key="4">
    <source>
        <dbReference type="ARBA" id="ARBA00005985"/>
    </source>
</evidence>
<dbReference type="PANTHER" id="PTHR11048:SF28">
    <property type="entry name" value="4-HYDROXYBENZOATE POLYPRENYLTRANSFERASE, MITOCHONDRIAL"/>
    <property type="match status" value="1"/>
</dbReference>
<comment type="similarity">
    <text evidence="4">Belongs to the UbiA prenyltransferase family.</text>
</comment>
<comment type="cofactor">
    <cofactor evidence="1">
        <name>Mg(2+)</name>
        <dbReference type="ChEBI" id="CHEBI:18420"/>
    </cofactor>
</comment>
<keyword evidence="6 9" id="KW-0812">Transmembrane</keyword>
<dbReference type="OrthoDB" id="18170at2759"/>
<dbReference type="EMBL" id="LK391709">
    <property type="protein sequence ID" value="CDR96264.1"/>
    <property type="molecule type" value="Genomic_DNA"/>
</dbReference>
<keyword evidence="7 9" id="KW-1133">Transmembrane helix</keyword>
<feature type="transmembrane region" description="Helical" evidence="9">
    <location>
        <begin position="106"/>
        <end position="130"/>
    </location>
</feature>
<comment type="pathway">
    <text evidence="3">Secondary metabolite biosynthesis.</text>
</comment>
<evidence type="ECO:0000256" key="6">
    <source>
        <dbReference type="ARBA" id="ARBA00022692"/>
    </source>
</evidence>
<evidence type="ECO:0000313" key="10">
    <source>
        <dbReference type="EMBL" id="CDR96264.1"/>
    </source>
</evidence>
<dbReference type="AlphaFoldDB" id="A0A061DBI6"/>
<evidence type="ECO:0000256" key="8">
    <source>
        <dbReference type="ARBA" id="ARBA00023136"/>
    </source>
</evidence>
<evidence type="ECO:0000313" key="11">
    <source>
        <dbReference type="Proteomes" id="UP000033188"/>
    </source>
</evidence>
<comment type="subcellular location">
    <subcellularLocation>
        <location evidence="2">Membrane</location>
        <topology evidence="2">Multi-pass membrane protein</topology>
    </subcellularLocation>
</comment>
<dbReference type="GO" id="GO:0016765">
    <property type="term" value="F:transferase activity, transferring alkyl or aryl (other than methyl) groups"/>
    <property type="evidence" value="ECO:0007669"/>
    <property type="project" value="InterPro"/>
</dbReference>
<evidence type="ECO:0000256" key="5">
    <source>
        <dbReference type="ARBA" id="ARBA00022679"/>
    </source>
</evidence>